<gene>
    <name evidence="2" type="ORF">TRAES_3BF053000020CFD_c1</name>
</gene>
<evidence type="ECO:0000256" key="1">
    <source>
        <dbReference type="SAM" id="MobiDB-lite"/>
    </source>
</evidence>
<sequence>MAEEPSIKRHRGETSDQTNKVNDIQVPGLKHNYTTKLKGVDLHSKETLEVVYTSNLDEAGEMIRRLRMRAEGLYLWFIDVDVEFT</sequence>
<organism evidence="2">
    <name type="scientific">Triticum aestivum</name>
    <name type="common">Wheat</name>
    <dbReference type="NCBI Taxonomy" id="4565"/>
    <lineage>
        <taxon>Eukaryota</taxon>
        <taxon>Viridiplantae</taxon>
        <taxon>Streptophyta</taxon>
        <taxon>Embryophyta</taxon>
        <taxon>Tracheophyta</taxon>
        <taxon>Spermatophyta</taxon>
        <taxon>Magnoliopsida</taxon>
        <taxon>Liliopsida</taxon>
        <taxon>Poales</taxon>
        <taxon>Poaceae</taxon>
        <taxon>BOP clade</taxon>
        <taxon>Pooideae</taxon>
        <taxon>Triticodae</taxon>
        <taxon>Triticeae</taxon>
        <taxon>Triticinae</taxon>
        <taxon>Triticum</taxon>
    </lineage>
</organism>
<dbReference type="HOGENOM" id="CLU_169292_0_0_1"/>
<proteinExistence type="predicted"/>
<protein>
    <submittedName>
        <fullName evidence="2">Uncharacterized protein</fullName>
    </submittedName>
</protein>
<feature type="region of interest" description="Disordered" evidence="1">
    <location>
        <begin position="1"/>
        <end position="23"/>
    </location>
</feature>
<evidence type="ECO:0000313" key="2">
    <source>
        <dbReference type="EMBL" id="CDM83838.1"/>
    </source>
</evidence>
<reference evidence="2" key="1">
    <citation type="journal article" date="2014" name="Science">
        <title>Structural and functional partitioning of bread wheat chromosome 3B.</title>
        <authorList>
            <person name="Choulet F."/>
            <person name="Alberti A."/>
            <person name="Theil S."/>
            <person name="Glover N."/>
            <person name="Barbe V."/>
            <person name="Daron J."/>
            <person name="Pingault L."/>
            <person name="Sourdille P."/>
            <person name="Couloux A."/>
            <person name="Paux E."/>
            <person name="Leroy P."/>
            <person name="Mangenot S."/>
            <person name="Guilhot N."/>
            <person name="Le Gouis J."/>
            <person name="Balfourier F."/>
            <person name="Alaux M."/>
            <person name="Jamilloux V."/>
            <person name="Poulain J."/>
            <person name="Durand C."/>
            <person name="Bellec A."/>
            <person name="Gaspin C."/>
            <person name="Safar J."/>
            <person name="Dolezel J."/>
            <person name="Rogers J."/>
            <person name="Vandepoele K."/>
            <person name="Aury J.M."/>
            <person name="Mayer K."/>
            <person name="Berges H."/>
            <person name="Quesneville H."/>
            <person name="Wincker P."/>
            <person name="Feuillet C."/>
        </authorList>
    </citation>
    <scope>NUCLEOTIDE SEQUENCE</scope>
</reference>
<name>A0A077S2W6_WHEAT</name>
<dbReference type="EMBL" id="HG670306">
    <property type="protein sequence ID" value="CDM83838.1"/>
    <property type="molecule type" value="Genomic_DNA"/>
</dbReference>
<dbReference type="AlphaFoldDB" id="A0A077S2W6"/>
<accession>A0A077S2W6</accession>